<dbReference type="PANTHER" id="PTHR47955:SF22">
    <property type="entry name" value="CYTOCHROME P450 83B1-LIKE"/>
    <property type="match status" value="1"/>
</dbReference>
<evidence type="ECO:0000256" key="6">
    <source>
        <dbReference type="ARBA" id="ARBA00022723"/>
    </source>
</evidence>
<evidence type="ECO:0000256" key="11">
    <source>
        <dbReference type="ARBA" id="ARBA00023136"/>
    </source>
</evidence>
<evidence type="ECO:0000256" key="2">
    <source>
        <dbReference type="ARBA" id="ARBA00004167"/>
    </source>
</evidence>
<dbReference type="Proteomes" id="UP000607653">
    <property type="component" value="Unassembled WGS sequence"/>
</dbReference>
<comment type="similarity">
    <text evidence="3 13">Belongs to the cytochrome P450 family.</text>
</comment>
<keyword evidence="8 13" id="KW-0560">Oxidoreductase</keyword>
<dbReference type="InterPro" id="IPR002401">
    <property type="entry name" value="Cyt_P450_E_grp-I"/>
</dbReference>
<keyword evidence="14" id="KW-0732">Signal</keyword>
<dbReference type="PRINTS" id="PR00463">
    <property type="entry name" value="EP450I"/>
</dbReference>
<keyword evidence="11" id="KW-0472">Membrane</keyword>
<dbReference type="GO" id="GO:0020037">
    <property type="term" value="F:heme binding"/>
    <property type="evidence" value="ECO:0007669"/>
    <property type="project" value="InterPro"/>
</dbReference>
<keyword evidence="7" id="KW-1133">Transmembrane helix</keyword>
<dbReference type="CDD" id="cd11072">
    <property type="entry name" value="CYP71-like"/>
    <property type="match status" value="1"/>
</dbReference>
<evidence type="ECO:0000256" key="3">
    <source>
        <dbReference type="ARBA" id="ARBA00010617"/>
    </source>
</evidence>
<feature type="chain" id="PRO_5032946837" description="Cytochrome P450 71A1-like" evidence="14">
    <location>
        <begin position="22"/>
        <end position="506"/>
    </location>
</feature>
<keyword evidence="6 12" id="KW-0479">Metal-binding</keyword>
<evidence type="ECO:0000256" key="12">
    <source>
        <dbReference type="PIRSR" id="PIRSR602401-1"/>
    </source>
</evidence>
<dbReference type="GO" id="GO:0005506">
    <property type="term" value="F:iron ion binding"/>
    <property type="evidence" value="ECO:0007669"/>
    <property type="project" value="InterPro"/>
</dbReference>
<proteinExistence type="inferred from homology"/>
<evidence type="ECO:0000256" key="8">
    <source>
        <dbReference type="ARBA" id="ARBA00023002"/>
    </source>
</evidence>
<evidence type="ECO:0000313" key="15">
    <source>
        <dbReference type="EMBL" id="DAD45144.1"/>
    </source>
</evidence>
<keyword evidence="16" id="KW-1185">Reference proteome</keyword>
<evidence type="ECO:0000256" key="4">
    <source>
        <dbReference type="ARBA" id="ARBA00022617"/>
    </source>
</evidence>
<comment type="subcellular location">
    <subcellularLocation>
        <location evidence="2">Membrane</location>
        <topology evidence="2">Single-pass membrane protein</topology>
    </subcellularLocation>
</comment>
<evidence type="ECO:0000256" key="13">
    <source>
        <dbReference type="RuleBase" id="RU000461"/>
    </source>
</evidence>
<name>A0A822ZG77_NELNU</name>
<reference evidence="15 16" key="1">
    <citation type="journal article" date="2020" name="Mol. Biol. Evol.">
        <title>Distinct Expression and Methylation Patterns for Genes with Different Fates following a Single Whole-Genome Duplication in Flowering Plants.</title>
        <authorList>
            <person name="Shi T."/>
            <person name="Rahmani R.S."/>
            <person name="Gugger P.F."/>
            <person name="Wang M."/>
            <person name="Li H."/>
            <person name="Zhang Y."/>
            <person name="Li Z."/>
            <person name="Wang Q."/>
            <person name="Van de Peer Y."/>
            <person name="Marchal K."/>
            <person name="Chen J."/>
        </authorList>
    </citation>
    <scope>NUCLEOTIDE SEQUENCE [LARGE SCALE GENOMIC DNA]</scope>
    <source>
        <tissue evidence="15">Leaf</tissue>
    </source>
</reference>
<dbReference type="SUPFAM" id="SSF48264">
    <property type="entry name" value="Cytochrome P450"/>
    <property type="match status" value="1"/>
</dbReference>
<dbReference type="InterPro" id="IPR036396">
    <property type="entry name" value="Cyt_P450_sf"/>
</dbReference>
<evidence type="ECO:0000313" key="16">
    <source>
        <dbReference type="Proteomes" id="UP000607653"/>
    </source>
</evidence>
<dbReference type="InterPro" id="IPR017972">
    <property type="entry name" value="Cyt_P450_CS"/>
</dbReference>
<feature type="binding site" description="axial binding residue" evidence="12">
    <location>
        <position position="448"/>
    </location>
    <ligand>
        <name>heme</name>
        <dbReference type="ChEBI" id="CHEBI:30413"/>
    </ligand>
    <ligandPart>
        <name>Fe</name>
        <dbReference type="ChEBI" id="CHEBI:18248"/>
    </ligandPart>
</feature>
<feature type="signal peptide" evidence="14">
    <location>
        <begin position="1"/>
        <end position="21"/>
    </location>
</feature>
<dbReference type="InterPro" id="IPR001128">
    <property type="entry name" value="Cyt_P450"/>
</dbReference>
<keyword evidence="9 12" id="KW-0408">Iron</keyword>
<dbReference type="GO" id="GO:0016705">
    <property type="term" value="F:oxidoreductase activity, acting on paired donors, with incorporation or reduction of molecular oxygen"/>
    <property type="evidence" value="ECO:0007669"/>
    <property type="project" value="InterPro"/>
</dbReference>
<protein>
    <recommendedName>
        <fullName evidence="17">Cytochrome P450 71A1-like</fullName>
    </recommendedName>
</protein>
<keyword evidence="10 13" id="KW-0503">Monooxygenase</keyword>
<comment type="caution">
    <text evidence="15">The sequence shown here is derived from an EMBL/GenBank/DDBJ whole genome shotgun (WGS) entry which is preliminary data.</text>
</comment>
<dbReference type="GO" id="GO:0016020">
    <property type="term" value="C:membrane"/>
    <property type="evidence" value="ECO:0007669"/>
    <property type="project" value="UniProtKB-SubCell"/>
</dbReference>
<dbReference type="PROSITE" id="PS00086">
    <property type="entry name" value="CYTOCHROME_P450"/>
    <property type="match status" value="1"/>
</dbReference>
<accession>A0A822ZG77</accession>
<evidence type="ECO:0000256" key="5">
    <source>
        <dbReference type="ARBA" id="ARBA00022692"/>
    </source>
</evidence>
<sequence>MLMLLLFILLLPLLLLFVLNSKRIFERQSEYGHLPPGPHKLPFIGNLHQLSRKSPHRALHKLAMRYGPLMSLQLGSSLPTVVVSSARMAREIMKTHDLDFSSRPSLLCQQKLSYGGTDMAFAPYGDFWREVRKICVVELFSTKRVQSFRFIREEEIFQLVKSISQQSANSSDPIINLSDMVFALTNNIICRIAFGKKFQHEGSKKCLLQEILNETQDLLATTTFTDYFPSVGWVFDIVTGLHGRLQRNFCDLDLFYNQIIEEHLHHNRTKKPEKEDITDILLQMQQDQSTSFHLEMDHIKALFMNFLIGGTDTSAATVIRAMTEVIKKPIVMKKTQDELRSLIGNKGHVDEDDLNQLHYLKCVVKETLRLHLPGPLLVSRETINHCKIDGYDIYPKTQVIVNAWAIGMDPEIWKNPEEFIPERFIDGSVDFKGQHFEFIPFGAGRRICPGIYLGVVAVELTLANLLYSFNWELPDGMRKEDIDMVEQNGLTMHKKIPLRLLATTYI</sequence>
<keyword evidence="4 12" id="KW-0349">Heme</keyword>
<organism evidence="15 16">
    <name type="scientific">Nelumbo nucifera</name>
    <name type="common">Sacred lotus</name>
    <dbReference type="NCBI Taxonomy" id="4432"/>
    <lineage>
        <taxon>Eukaryota</taxon>
        <taxon>Viridiplantae</taxon>
        <taxon>Streptophyta</taxon>
        <taxon>Embryophyta</taxon>
        <taxon>Tracheophyta</taxon>
        <taxon>Spermatophyta</taxon>
        <taxon>Magnoliopsida</taxon>
        <taxon>Proteales</taxon>
        <taxon>Nelumbonaceae</taxon>
        <taxon>Nelumbo</taxon>
    </lineage>
</organism>
<evidence type="ECO:0000256" key="14">
    <source>
        <dbReference type="SAM" id="SignalP"/>
    </source>
</evidence>
<keyword evidence="5" id="KW-0812">Transmembrane</keyword>
<dbReference type="PRINTS" id="PR00385">
    <property type="entry name" value="P450"/>
</dbReference>
<dbReference type="Gene3D" id="1.10.630.10">
    <property type="entry name" value="Cytochrome P450"/>
    <property type="match status" value="1"/>
</dbReference>
<dbReference type="AlphaFoldDB" id="A0A822ZG77"/>
<dbReference type="PANTHER" id="PTHR47955">
    <property type="entry name" value="CYTOCHROME P450 FAMILY 71 PROTEIN"/>
    <property type="match status" value="1"/>
</dbReference>
<dbReference type="EMBL" id="DUZY01000007">
    <property type="protein sequence ID" value="DAD45144.1"/>
    <property type="molecule type" value="Genomic_DNA"/>
</dbReference>
<evidence type="ECO:0000256" key="9">
    <source>
        <dbReference type="ARBA" id="ARBA00023004"/>
    </source>
</evidence>
<dbReference type="GO" id="GO:0004497">
    <property type="term" value="F:monooxygenase activity"/>
    <property type="evidence" value="ECO:0007669"/>
    <property type="project" value="UniProtKB-KW"/>
</dbReference>
<evidence type="ECO:0000256" key="10">
    <source>
        <dbReference type="ARBA" id="ARBA00023033"/>
    </source>
</evidence>
<evidence type="ECO:0000256" key="7">
    <source>
        <dbReference type="ARBA" id="ARBA00022989"/>
    </source>
</evidence>
<gene>
    <name evidence="15" type="ORF">HUJ06_003374</name>
</gene>
<evidence type="ECO:0000256" key="1">
    <source>
        <dbReference type="ARBA" id="ARBA00001971"/>
    </source>
</evidence>
<dbReference type="FunFam" id="1.10.630.10:FF:000011">
    <property type="entry name" value="Cytochrome P450 83B1"/>
    <property type="match status" value="1"/>
</dbReference>
<dbReference type="Pfam" id="PF00067">
    <property type="entry name" value="p450"/>
    <property type="match status" value="1"/>
</dbReference>
<comment type="cofactor">
    <cofactor evidence="1 12">
        <name>heme</name>
        <dbReference type="ChEBI" id="CHEBI:30413"/>
    </cofactor>
</comment>
<evidence type="ECO:0008006" key="17">
    <source>
        <dbReference type="Google" id="ProtNLM"/>
    </source>
</evidence>